<protein>
    <recommendedName>
        <fullName evidence="2">DUF7924 domain-containing protein</fullName>
    </recommendedName>
</protein>
<dbReference type="Proteomes" id="UP001326199">
    <property type="component" value="Unassembled WGS sequence"/>
</dbReference>
<name>A0ABR0H4W7_9PEZI</name>
<organism evidence="3 4">
    <name type="scientific">Podospora pseudopauciseta</name>
    <dbReference type="NCBI Taxonomy" id="2093780"/>
    <lineage>
        <taxon>Eukaryota</taxon>
        <taxon>Fungi</taxon>
        <taxon>Dikarya</taxon>
        <taxon>Ascomycota</taxon>
        <taxon>Pezizomycotina</taxon>
        <taxon>Sordariomycetes</taxon>
        <taxon>Sordariomycetidae</taxon>
        <taxon>Sordariales</taxon>
        <taxon>Podosporaceae</taxon>
        <taxon>Podospora</taxon>
    </lineage>
</organism>
<keyword evidence="4" id="KW-1185">Reference proteome</keyword>
<dbReference type="InterPro" id="IPR057684">
    <property type="entry name" value="DUF7924"/>
</dbReference>
<sequence length="265" mass="30547">MDRLLARKKSSSNLSRKRSNSGTTMTPRDQKPKEEKSAPEQPTPYGTLFDDQIFIHACCNLEDKNEARIIQDISRFIVPSAESLALRNKNHKCLVKSVNKGWNNSIPFTTTHPQPDYSVGFERDAFTEEQLAKPSPFIGDFIPGDLSFSEATYYMYFPFLTSEVTCGAAALDITDRQNAHRMTLAVRAIVELFRDVEREDEVNRKTLAFSVSHDHQSVRIYGHFPVITGKDTEYYRYPIRKFNFTELDGKERWTAYQFTKNVYDT</sequence>
<comment type="caution">
    <text evidence="3">The sequence shown here is derived from an EMBL/GenBank/DDBJ whole genome shotgun (WGS) entry which is preliminary data.</text>
</comment>
<feature type="domain" description="DUF7924" evidence="2">
    <location>
        <begin position="54"/>
        <end position="265"/>
    </location>
</feature>
<gene>
    <name evidence="3" type="ORF">QC763_0092950</name>
</gene>
<dbReference type="PANTHER" id="PTHR42470:SF2">
    <property type="match status" value="1"/>
</dbReference>
<evidence type="ECO:0000313" key="3">
    <source>
        <dbReference type="EMBL" id="KAK4662889.1"/>
    </source>
</evidence>
<evidence type="ECO:0000259" key="2">
    <source>
        <dbReference type="Pfam" id="PF25545"/>
    </source>
</evidence>
<dbReference type="EMBL" id="JAFFHB010000008">
    <property type="protein sequence ID" value="KAK4662889.1"/>
    <property type="molecule type" value="Genomic_DNA"/>
</dbReference>
<feature type="region of interest" description="Disordered" evidence="1">
    <location>
        <begin position="1"/>
        <end position="44"/>
    </location>
</feature>
<evidence type="ECO:0000256" key="1">
    <source>
        <dbReference type="SAM" id="MobiDB-lite"/>
    </source>
</evidence>
<dbReference type="PANTHER" id="PTHR42470">
    <property type="entry name" value="VAST DOMAIN-CONTAINING PROTEIN"/>
    <property type="match status" value="1"/>
</dbReference>
<dbReference type="Pfam" id="PF25545">
    <property type="entry name" value="DUF7924"/>
    <property type="match status" value="1"/>
</dbReference>
<feature type="compositionally biased region" description="Basic residues" evidence="1">
    <location>
        <begin position="1"/>
        <end position="19"/>
    </location>
</feature>
<reference evidence="3 4" key="1">
    <citation type="journal article" date="2023" name="bioRxiv">
        <title>High-quality genome assemblies of four members of thePodospora anserinaspecies complex.</title>
        <authorList>
            <person name="Ament-Velasquez S.L."/>
            <person name="Vogan A.A."/>
            <person name="Wallerman O."/>
            <person name="Hartmann F."/>
            <person name="Gautier V."/>
            <person name="Silar P."/>
            <person name="Giraud T."/>
            <person name="Johannesson H."/>
        </authorList>
    </citation>
    <scope>NUCLEOTIDE SEQUENCE [LARGE SCALE GENOMIC DNA]</scope>
    <source>
        <strain evidence="3 4">CBS 411.78</strain>
    </source>
</reference>
<feature type="compositionally biased region" description="Basic and acidic residues" evidence="1">
    <location>
        <begin position="28"/>
        <end position="38"/>
    </location>
</feature>
<proteinExistence type="predicted"/>
<dbReference type="GeneID" id="87926483"/>
<accession>A0ABR0H4W7</accession>
<dbReference type="RefSeq" id="XP_062762855.1">
    <property type="nucleotide sequence ID" value="XM_062906265.1"/>
</dbReference>
<evidence type="ECO:0000313" key="4">
    <source>
        <dbReference type="Proteomes" id="UP001326199"/>
    </source>
</evidence>